<protein>
    <submittedName>
        <fullName evidence="2">Uncharacterized protein</fullName>
    </submittedName>
</protein>
<dbReference type="AlphaFoldDB" id="A0A8B6CF83"/>
<dbReference type="Proteomes" id="UP000596742">
    <property type="component" value="Unassembled WGS sequence"/>
</dbReference>
<feature type="compositionally biased region" description="Basic residues" evidence="1">
    <location>
        <begin position="159"/>
        <end position="172"/>
    </location>
</feature>
<dbReference type="EMBL" id="UYJE01001696">
    <property type="protein sequence ID" value="VDI04381.1"/>
    <property type="molecule type" value="Genomic_DNA"/>
</dbReference>
<proteinExistence type="predicted"/>
<feature type="compositionally biased region" description="Basic and acidic residues" evidence="1">
    <location>
        <begin position="149"/>
        <end position="158"/>
    </location>
</feature>
<name>A0A8B6CF83_MYTGA</name>
<reference evidence="2" key="1">
    <citation type="submission" date="2018-11" db="EMBL/GenBank/DDBJ databases">
        <authorList>
            <person name="Alioto T."/>
            <person name="Alioto T."/>
        </authorList>
    </citation>
    <scope>NUCLEOTIDE SEQUENCE</scope>
</reference>
<evidence type="ECO:0000313" key="3">
    <source>
        <dbReference type="Proteomes" id="UP000596742"/>
    </source>
</evidence>
<evidence type="ECO:0000256" key="1">
    <source>
        <dbReference type="SAM" id="MobiDB-lite"/>
    </source>
</evidence>
<keyword evidence="3" id="KW-1185">Reference proteome</keyword>
<gene>
    <name evidence="2" type="ORF">MGAL_10B052119</name>
</gene>
<evidence type="ECO:0000313" key="2">
    <source>
        <dbReference type="EMBL" id="VDI04381.1"/>
    </source>
</evidence>
<accession>A0A8B6CF83</accession>
<comment type="caution">
    <text evidence="2">The sequence shown here is derived from an EMBL/GenBank/DDBJ whole genome shotgun (WGS) entry which is preliminary data.</text>
</comment>
<feature type="region of interest" description="Disordered" evidence="1">
    <location>
        <begin position="146"/>
        <end position="172"/>
    </location>
</feature>
<feature type="region of interest" description="Disordered" evidence="1">
    <location>
        <begin position="246"/>
        <end position="293"/>
    </location>
</feature>
<organism evidence="2 3">
    <name type="scientific">Mytilus galloprovincialis</name>
    <name type="common">Mediterranean mussel</name>
    <dbReference type="NCBI Taxonomy" id="29158"/>
    <lineage>
        <taxon>Eukaryota</taxon>
        <taxon>Metazoa</taxon>
        <taxon>Spiralia</taxon>
        <taxon>Lophotrochozoa</taxon>
        <taxon>Mollusca</taxon>
        <taxon>Bivalvia</taxon>
        <taxon>Autobranchia</taxon>
        <taxon>Pteriomorphia</taxon>
        <taxon>Mytilida</taxon>
        <taxon>Mytiloidea</taxon>
        <taxon>Mytilidae</taxon>
        <taxon>Mytilinae</taxon>
        <taxon>Mytilus</taxon>
    </lineage>
</organism>
<sequence length="293" mass="33307">MNTPKNYHSQPSTSRICTPENEPLVRRNVLRSLDGCQNDESQVLSITVGQLKSIIKETVMEASTTKKSTIKDTKVDDRIKNGVHSAVNDLMEDEKTWDFSKGFKEGRNSTHTREVLVALGNKIGSFDRDMAYKGCRTYFHTLKTKSRKTKENTIEKSRKQQRKRQRKSSARVRRRAILNVSTAIADVDKENLFTVLENNDYMSSEGSEEVSCSDSDDDSGKIQFVKRTLMWRSDYLNNWFLQLDKKSARKKQSSKKGGAALRPRAATKGISDREEPSSPPSFPIQPFEEPDSS</sequence>